<reference evidence="11" key="1">
    <citation type="submission" date="2019-11" db="EMBL/GenBank/DDBJ databases">
        <title>Host plant odors and their recognition by OBPs of Diaphorina citri Kuwayama (Hemiptera: Psyllidae).</title>
        <authorList>
            <person name="Zhengbing W."/>
            <person name="Xinnian Z."/>
        </authorList>
    </citation>
    <scope>NUCLEOTIDE SEQUENCE</scope>
</reference>
<dbReference type="GO" id="GO:0005886">
    <property type="term" value="C:plasma membrane"/>
    <property type="evidence" value="ECO:0007669"/>
    <property type="project" value="UniProtKB-SubCell"/>
</dbReference>
<evidence type="ECO:0000256" key="7">
    <source>
        <dbReference type="ARBA" id="ARBA00023136"/>
    </source>
</evidence>
<keyword evidence="8 10" id="KW-0675">Receptor</keyword>
<comment type="caution">
    <text evidence="10">Lacks conserved residue(s) required for the propagation of feature annotation.</text>
</comment>
<feature type="transmembrane region" description="Helical" evidence="10">
    <location>
        <begin position="54"/>
        <end position="77"/>
    </location>
</feature>
<feature type="transmembrane region" description="Helical" evidence="10">
    <location>
        <begin position="89"/>
        <end position="108"/>
    </location>
</feature>
<keyword evidence="2" id="KW-1003">Cell membrane</keyword>
<dbReference type="InterPro" id="IPR004117">
    <property type="entry name" value="7tm6_olfct_rcpt"/>
</dbReference>
<evidence type="ECO:0000256" key="1">
    <source>
        <dbReference type="ARBA" id="ARBA00004651"/>
    </source>
</evidence>
<dbReference type="GO" id="GO:0004984">
    <property type="term" value="F:olfactory receptor activity"/>
    <property type="evidence" value="ECO:0007669"/>
    <property type="project" value="InterPro"/>
</dbReference>
<feature type="transmembrane region" description="Helical" evidence="10">
    <location>
        <begin position="201"/>
        <end position="227"/>
    </location>
</feature>
<organism evidence="11">
    <name type="scientific">Diaphorina citri</name>
    <name type="common">Asian citrus psyllid</name>
    <dbReference type="NCBI Taxonomy" id="121845"/>
    <lineage>
        <taxon>Eukaryota</taxon>
        <taxon>Metazoa</taxon>
        <taxon>Ecdysozoa</taxon>
        <taxon>Arthropoda</taxon>
        <taxon>Hexapoda</taxon>
        <taxon>Insecta</taxon>
        <taxon>Pterygota</taxon>
        <taxon>Neoptera</taxon>
        <taxon>Paraneoptera</taxon>
        <taxon>Hemiptera</taxon>
        <taxon>Sternorrhyncha</taxon>
        <taxon>Psylloidea</taxon>
        <taxon>Psyllidae</taxon>
        <taxon>Diaphorininae</taxon>
        <taxon>Diaphorina</taxon>
    </lineage>
</organism>
<feature type="transmembrane region" description="Helical" evidence="10">
    <location>
        <begin position="307"/>
        <end position="327"/>
    </location>
</feature>
<keyword evidence="5 10" id="KW-0552">Olfaction</keyword>
<gene>
    <name evidence="11" type="primary">OR14</name>
</gene>
<evidence type="ECO:0000256" key="5">
    <source>
        <dbReference type="ARBA" id="ARBA00022725"/>
    </source>
</evidence>
<proteinExistence type="evidence at transcript level"/>
<dbReference type="PANTHER" id="PTHR21137:SF35">
    <property type="entry name" value="ODORANT RECEPTOR 19A-RELATED"/>
    <property type="match status" value="1"/>
</dbReference>
<evidence type="ECO:0000256" key="8">
    <source>
        <dbReference type="ARBA" id="ARBA00023170"/>
    </source>
</evidence>
<evidence type="ECO:0000256" key="10">
    <source>
        <dbReference type="RuleBase" id="RU351113"/>
    </source>
</evidence>
<feature type="transmembrane region" description="Helical" evidence="10">
    <location>
        <begin position="139"/>
        <end position="163"/>
    </location>
</feature>
<evidence type="ECO:0000256" key="3">
    <source>
        <dbReference type="ARBA" id="ARBA00022606"/>
    </source>
</evidence>
<evidence type="ECO:0000313" key="11">
    <source>
        <dbReference type="EMBL" id="QPZ88927.1"/>
    </source>
</evidence>
<evidence type="ECO:0000256" key="9">
    <source>
        <dbReference type="ARBA" id="ARBA00023224"/>
    </source>
</evidence>
<evidence type="ECO:0000256" key="2">
    <source>
        <dbReference type="ARBA" id="ARBA00022475"/>
    </source>
</evidence>
<dbReference type="GO" id="GO:0005549">
    <property type="term" value="F:odorant binding"/>
    <property type="evidence" value="ECO:0007669"/>
    <property type="project" value="InterPro"/>
</dbReference>
<comment type="similarity">
    <text evidence="10">Belongs to the insect chemoreceptor superfamily. Heteromeric odorant receptor channel (TC 1.A.69) family.</text>
</comment>
<keyword evidence="9 10" id="KW-0807">Transducer</keyword>
<dbReference type="PANTHER" id="PTHR21137">
    <property type="entry name" value="ODORANT RECEPTOR"/>
    <property type="match status" value="1"/>
</dbReference>
<evidence type="ECO:0000256" key="4">
    <source>
        <dbReference type="ARBA" id="ARBA00022692"/>
    </source>
</evidence>
<dbReference type="AlphaFoldDB" id="A0A7T3R155"/>
<keyword evidence="3 10" id="KW-0716">Sensory transduction</keyword>
<feature type="transmembrane region" description="Helical" evidence="10">
    <location>
        <begin position="333"/>
        <end position="350"/>
    </location>
</feature>
<dbReference type="GO" id="GO:0007165">
    <property type="term" value="P:signal transduction"/>
    <property type="evidence" value="ECO:0007669"/>
    <property type="project" value="UniProtKB-KW"/>
</dbReference>
<protein>
    <recommendedName>
        <fullName evidence="10">Odorant receptor</fullName>
    </recommendedName>
</protein>
<evidence type="ECO:0000256" key="6">
    <source>
        <dbReference type="ARBA" id="ARBA00022989"/>
    </source>
</evidence>
<keyword evidence="7 10" id="KW-0472">Membrane</keyword>
<name>A0A7T3R155_DIACI</name>
<sequence>MKQYVFNKINSYIENQLNTNHYSCLLFTQFYYQTFGLIFPSSEDSRWKTILKKVIFYVHYFLFSLVSFSTILNLLFITSKDYKVFYLQYFIAIYCFTIYIDYNVYLLIYDKRKHLLADIAHNFITSNRNVSRACLRSEVWFSLVSSVLLLSSYVMFMVQPFLIQTVSKEEEMVYNRTNPTRRYSVEFLAPFDYSVTPYYELGFLLVLYTGINIQVITFETVTTLPILTLHIKGQLDIISSYLRTIGNDSITLVDIKRGSLIYLHCDNEEAPSLRAACTKHLLTQIIRHHQYVIRIIAQFSRIHQVVFGLRIFLCTTLLLGVLCQYAFTNNTHILFVITNAVTVLQLNFFFNSGSEIIHTGYQNIHNSLYQNQWYTFISGRAHNRDVGQLASIMFSLTNAKNDQYLTFWQFHRIGYVNFVHCLKATYSVFLILFKLS</sequence>
<dbReference type="EMBL" id="MN731512">
    <property type="protein sequence ID" value="QPZ88927.1"/>
    <property type="molecule type" value="mRNA"/>
</dbReference>
<keyword evidence="4 10" id="KW-0812">Transmembrane</keyword>
<comment type="subcellular location">
    <subcellularLocation>
        <location evidence="1 10">Cell membrane</location>
        <topology evidence="1 10">Multi-pass membrane protein</topology>
    </subcellularLocation>
</comment>
<accession>A0A7T3R155</accession>
<keyword evidence="6 10" id="KW-1133">Transmembrane helix</keyword>